<proteinExistence type="predicted"/>
<evidence type="ECO:0008006" key="3">
    <source>
        <dbReference type="Google" id="ProtNLM"/>
    </source>
</evidence>
<sequence length="391" mass="44481">MNYCERQLEQDLKDAYSVETLDQYRAHLREVLRHSRKTLQDYVDADDDSVPVPLPIVRDILSAEEDNRNTKEFIDNLRTKYSPSPQLALRAEDFDAFASKVLDSAIVADWDRCKTTCSECLANASGRQNGISYEILGYRKGIFSITFTYLPERKTDPKHVMVSKVTVTGGGVLNEPLKIKRNKILHRYNRTTQKFRRTDPKTDVAIRIDFKGREGLQLLVSDRRPEAGLPVGTVLSSILPWEEYANAANDTLSYDSRLNYWAPCDGREIEGSRLQERTNRARAPDLRGVFLRGLNQFADDKLGAALDKPRDPDPRDADGFQGDNPGAHGHVYYGGRAHDKSAIDYVHVEHTENGAWYSGDYQQTKERPTEKNPTGETRPKNVAVHYYIKIN</sequence>
<feature type="compositionally biased region" description="Basic and acidic residues" evidence="1">
    <location>
        <begin position="303"/>
        <end position="318"/>
    </location>
</feature>
<organism evidence="2">
    <name type="scientific">Candidatus Kentrum sp. LPFa</name>
    <dbReference type="NCBI Taxonomy" id="2126335"/>
    <lineage>
        <taxon>Bacteria</taxon>
        <taxon>Pseudomonadati</taxon>
        <taxon>Pseudomonadota</taxon>
        <taxon>Gammaproteobacteria</taxon>
        <taxon>Candidatus Kentrum</taxon>
    </lineage>
</organism>
<dbReference type="SUPFAM" id="SSF88874">
    <property type="entry name" value="Receptor-binding domain of short tail fibre protein gp12"/>
    <property type="match status" value="1"/>
</dbReference>
<evidence type="ECO:0000313" key="2">
    <source>
        <dbReference type="EMBL" id="VFK16536.1"/>
    </source>
</evidence>
<dbReference type="AlphaFoldDB" id="A0A450WHG5"/>
<dbReference type="EMBL" id="CAADFK010000097">
    <property type="protein sequence ID" value="VFK16536.1"/>
    <property type="molecule type" value="Genomic_DNA"/>
</dbReference>
<reference evidence="2" key="1">
    <citation type="submission" date="2019-02" db="EMBL/GenBank/DDBJ databases">
        <authorList>
            <person name="Gruber-Vodicka R. H."/>
            <person name="Seah K. B. B."/>
        </authorList>
    </citation>
    <scope>NUCLEOTIDE SEQUENCE</scope>
    <source>
        <strain evidence="2">BECK_S313</strain>
    </source>
</reference>
<accession>A0A450WHG5</accession>
<name>A0A450WHG5_9GAMM</name>
<protein>
    <recommendedName>
        <fullName evidence="3">Phage Tail Collar Domain</fullName>
    </recommendedName>
</protein>
<gene>
    <name evidence="2" type="ORF">BECKLPF1236B_GA0070989_10977</name>
</gene>
<feature type="region of interest" description="Disordered" evidence="1">
    <location>
        <begin position="303"/>
        <end position="332"/>
    </location>
</feature>
<evidence type="ECO:0000256" key="1">
    <source>
        <dbReference type="SAM" id="MobiDB-lite"/>
    </source>
</evidence>